<dbReference type="AlphaFoldDB" id="A0AAV6JHA2"/>
<proteinExistence type="predicted"/>
<sequence length="100" mass="10720">MKNKVWVVKSGRPEVGMSVVPESSGVLVASKVPEVAVPCANQFLTLQNMEDLVSEVDRTEQRLPVDLGSSSSGLGDHEVCNTKKITTESVAGRQPQKGLQ</sequence>
<evidence type="ECO:0000313" key="2">
    <source>
        <dbReference type="EMBL" id="KAG5539440.1"/>
    </source>
</evidence>
<name>A0AAV6JHA2_9ERIC</name>
<dbReference type="Proteomes" id="UP000823749">
    <property type="component" value="Chromosome 7"/>
</dbReference>
<evidence type="ECO:0000256" key="1">
    <source>
        <dbReference type="SAM" id="MobiDB-lite"/>
    </source>
</evidence>
<reference evidence="2" key="1">
    <citation type="submission" date="2020-08" db="EMBL/GenBank/DDBJ databases">
        <title>Plant Genome Project.</title>
        <authorList>
            <person name="Zhang R.-G."/>
        </authorList>
    </citation>
    <scope>NUCLEOTIDE SEQUENCE</scope>
    <source>
        <strain evidence="2">WSP0</strain>
        <tissue evidence="2">Leaf</tissue>
    </source>
</reference>
<dbReference type="EMBL" id="JACTNZ010000007">
    <property type="protein sequence ID" value="KAG5539440.1"/>
    <property type="molecule type" value="Genomic_DNA"/>
</dbReference>
<protein>
    <submittedName>
        <fullName evidence="2">Uncharacterized protein</fullName>
    </submittedName>
</protein>
<feature type="region of interest" description="Disordered" evidence="1">
    <location>
        <begin position="64"/>
        <end position="100"/>
    </location>
</feature>
<evidence type="ECO:0000313" key="3">
    <source>
        <dbReference type="Proteomes" id="UP000823749"/>
    </source>
</evidence>
<organism evidence="2 3">
    <name type="scientific">Rhododendron griersonianum</name>
    <dbReference type="NCBI Taxonomy" id="479676"/>
    <lineage>
        <taxon>Eukaryota</taxon>
        <taxon>Viridiplantae</taxon>
        <taxon>Streptophyta</taxon>
        <taxon>Embryophyta</taxon>
        <taxon>Tracheophyta</taxon>
        <taxon>Spermatophyta</taxon>
        <taxon>Magnoliopsida</taxon>
        <taxon>eudicotyledons</taxon>
        <taxon>Gunneridae</taxon>
        <taxon>Pentapetalae</taxon>
        <taxon>asterids</taxon>
        <taxon>Ericales</taxon>
        <taxon>Ericaceae</taxon>
        <taxon>Ericoideae</taxon>
        <taxon>Rhodoreae</taxon>
        <taxon>Rhododendron</taxon>
    </lineage>
</organism>
<accession>A0AAV6JHA2</accession>
<comment type="caution">
    <text evidence="2">The sequence shown here is derived from an EMBL/GenBank/DDBJ whole genome shotgun (WGS) entry which is preliminary data.</text>
</comment>
<gene>
    <name evidence="2" type="ORF">RHGRI_019845</name>
</gene>
<keyword evidence="3" id="KW-1185">Reference proteome</keyword>